<evidence type="ECO:0000313" key="3">
    <source>
        <dbReference type="Proteomes" id="UP000070720"/>
    </source>
</evidence>
<keyword evidence="3" id="KW-1185">Reference proteome</keyword>
<dbReference type="EnsemblFungi" id="CEF79729">
    <property type="protein sequence ID" value="CEF79729"/>
    <property type="gene ID" value="FGRRES_15257"/>
</dbReference>
<sequence length="96" mass="10577">MTQKINEGPLTRCQISPPKGFENPDFAVMFGIRNRPAAGIRKLNAHDKCVFTKSLYQRTTFLSYESLASIAKTYFVVPDAATATDAIHAASQPNKT</sequence>
<dbReference type="VEuPathDB" id="FungiDB:FGRAMPH1_01G15861"/>
<dbReference type="EMBL" id="HG970333">
    <property type="protein sequence ID" value="CEF79729.1"/>
    <property type="molecule type" value="Genomic_DNA"/>
</dbReference>
<protein>
    <submittedName>
        <fullName evidence="1">Chromosome 2, complete genome</fullName>
    </submittedName>
</protein>
<name>A0A098DLB5_GIBZE</name>
<reference evidence="1 3" key="3">
    <citation type="journal article" date="2015" name="BMC Genomics">
        <title>The completed genome sequence of the pathogenic ascomycete fungus Fusarium graminearum.</title>
        <authorList>
            <person name="King R."/>
            <person name="Urban M."/>
            <person name="Hammond-Kosack M.C."/>
            <person name="Hassani-Pak K."/>
            <person name="Hammond-Kosack K.E."/>
        </authorList>
    </citation>
    <scope>NUCLEOTIDE SEQUENCE [LARGE SCALE GENOMIC DNA]</scope>
    <source>
        <strain evidence="3">ATCC MYA-4620 / CBS 123657 / FGSC 9075 / NRRL 31084 / PH-1</strain>
        <strain evidence="1">PH-1</strain>
    </source>
</reference>
<evidence type="ECO:0000313" key="1">
    <source>
        <dbReference type="EMBL" id="CEF79729.1"/>
    </source>
</evidence>
<dbReference type="Proteomes" id="UP000070720">
    <property type="component" value="Chromosome 2"/>
</dbReference>
<proteinExistence type="predicted"/>
<dbReference type="AlphaFoldDB" id="A0A098DLB5"/>
<reference evidence="2 3" key="1">
    <citation type="journal article" date="2007" name="Science">
        <title>The Fusarium graminearum genome reveals a link between localized polymorphism and pathogen specialization.</title>
        <authorList>
            <person name="Cuomo C.A."/>
            <person name="Gueldener U."/>
            <person name="Xu J.-R."/>
            <person name="Trail F."/>
            <person name="Turgeon B.G."/>
            <person name="Di Pietro A."/>
            <person name="Walton J.D."/>
            <person name="Ma L.-J."/>
            <person name="Baker S.E."/>
            <person name="Rep M."/>
            <person name="Adam G."/>
            <person name="Antoniw J."/>
            <person name="Baldwin T."/>
            <person name="Calvo S.E."/>
            <person name="Chang Y.-L."/>
            <person name="DeCaprio D."/>
            <person name="Gale L.R."/>
            <person name="Gnerre S."/>
            <person name="Goswami R.S."/>
            <person name="Hammond-Kosack K."/>
            <person name="Harris L.J."/>
            <person name="Hilburn K."/>
            <person name="Kennell J.C."/>
            <person name="Kroken S."/>
            <person name="Magnuson J.K."/>
            <person name="Mannhaupt G."/>
            <person name="Mauceli E.W."/>
            <person name="Mewes H.-W."/>
            <person name="Mitterbauer R."/>
            <person name="Muehlbauer G."/>
            <person name="Muensterkoetter M."/>
            <person name="Nelson D."/>
            <person name="O'Donnell K."/>
            <person name="Ouellet T."/>
            <person name="Qi W."/>
            <person name="Quesneville H."/>
            <person name="Roncero M.I.G."/>
            <person name="Seong K.-Y."/>
            <person name="Tetko I.V."/>
            <person name="Urban M."/>
            <person name="Waalwijk C."/>
            <person name="Ward T.J."/>
            <person name="Yao J."/>
            <person name="Birren B.W."/>
            <person name="Kistler H.C."/>
        </authorList>
    </citation>
    <scope>NUCLEOTIDE SEQUENCE [LARGE SCALE GENOMIC DNA]</scope>
    <source>
        <strain evidence="3">ATCC MYA-4620 / CBS 123657 / FGSC 9075 / NRRL 31084 / PH-1</strain>
        <strain evidence="2">PH-1 / ATCC MYA-4620 / FGSC 9075 / NRRL 31084</strain>
    </source>
</reference>
<dbReference type="InParanoid" id="A0A098DLB5"/>
<organism evidence="1 3">
    <name type="scientific">Gibberella zeae (strain ATCC MYA-4620 / CBS 123657 / FGSC 9075 / NRRL 31084 / PH-1)</name>
    <name type="common">Wheat head blight fungus</name>
    <name type="synonym">Fusarium graminearum</name>
    <dbReference type="NCBI Taxonomy" id="229533"/>
    <lineage>
        <taxon>Eukaryota</taxon>
        <taxon>Fungi</taxon>
        <taxon>Dikarya</taxon>
        <taxon>Ascomycota</taxon>
        <taxon>Pezizomycotina</taxon>
        <taxon>Sordariomycetes</taxon>
        <taxon>Hypocreomycetidae</taxon>
        <taxon>Hypocreales</taxon>
        <taxon>Nectriaceae</taxon>
        <taxon>Fusarium</taxon>
    </lineage>
</organism>
<evidence type="ECO:0000313" key="2">
    <source>
        <dbReference type="EnsemblFungi" id="CEF79729"/>
    </source>
</evidence>
<reference evidence="2" key="4">
    <citation type="submission" date="2017-01" db="UniProtKB">
        <authorList>
            <consortium name="EnsemblFungi"/>
        </authorList>
    </citation>
    <scope>IDENTIFICATION</scope>
    <source>
        <strain evidence="2">PH-1 / ATCC MYA-4620 / FGSC 9075 / NRRL 31084</strain>
    </source>
</reference>
<reference evidence="2 3" key="2">
    <citation type="journal article" date="2010" name="Nature">
        <title>Comparative genomics reveals mobile pathogenicity chromosomes in Fusarium.</title>
        <authorList>
            <person name="Ma L.J."/>
            <person name="van der Does H.C."/>
            <person name="Borkovich K.A."/>
            <person name="Coleman J.J."/>
            <person name="Daboussi M.J."/>
            <person name="Di Pietro A."/>
            <person name="Dufresne M."/>
            <person name="Freitag M."/>
            <person name="Grabherr M."/>
            <person name="Henrissat B."/>
            <person name="Houterman P.M."/>
            <person name="Kang S."/>
            <person name="Shim W.B."/>
            <person name="Woloshuk C."/>
            <person name="Xie X."/>
            <person name="Xu J.R."/>
            <person name="Antoniw J."/>
            <person name="Baker S.E."/>
            <person name="Bluhm B.H."/>
            <person name="Breakspear A."/>
            <person name="Brown D.W."/>
            <person name="Butchko R.A."/>
            <person name="Chapman S."/>
            <person name="Coulson R."/>
            <person name="Coutinho P.M."/>
            <person name="Danchin E.G."/>
            <person name="Diener A."/>
            <person name="Gale L.R."/>
            <person name="Gardiner D.M."/>
            <person name="Goff S."/>
            <person name="Hammond-Kosack K.E."/>
            <person name="Hilburn K."/>
            <person name="Hua-Van A."/>
            <person name="Jonkers W."/>
            <person name="Kazan K."/>
            <person name="Kodira C.D."/>
            <person name="Koehrsen M."/>
            <person name="Kumar L."/>
            <person name="Lee Y.H."/>
            <person name="Li L."/>
            <person name="Manners J.M."/>
            <person name="Miranda-Saavedra D."/>
            <person name="Mukherjee M."/>
            <person name="Park G."/>
            <person name="Park J."/>
            <person name="Park S.Y."/>
            <person name="Proctor R.H."/>
            <person name="Regev A."/>
            <person name="Ruiz-Roldan M.C."/>
            <person name="Sain D."/>
            <person name="Sakthikumar S."/>
            <person name="Sykes S."/>
            <person name="Schwartz D.C."/>
            <person name="Turgeon B.G."/>
            <person name="Wapinski I."/>
            <person name="Yoder O."/>
            <person name="Young S."/>
            <person name="Zeng Q."/>
            <person name="Zhou S."/>
            <person name="Galagan J."/>
            <person name="Cuomo C.A."/>
            <person name="Kistler H.C."/>
            <person name="Rep M."/>
        </authorList>
    </citation>
    <scope>GENOME REANNOTATION</scope>
    <source>
        <strain evidence="3">ATCC MYA-4620 / CBS 123657 / FGSC 9075 / NRRL 31084 / PH-1</strain>
        <strain evidence="2">PH-1 / ATCC MYA-4620 / FGSC 9075 / NRRL 31084</strain>
    </source>
</reference>
<accession>A0A0E0S8A4</accession>
<gene>
    <name evidence="1" type="ORF">FGRAMPH1_01T15861</name>
</gene>
<accession>A0A098DLB5</accession>